<dbReference type="Pfam" id="PF09098">
    <property type="entry name" value="Dehyd-heme_bind"/>
    <property type="match status" value="1"/>
</dbReference>
<evidence type="ECO:0000259" key="5">
    <source>
        <dbReference type="Pfam" id="PF14930"/>
    </source>
</evidence>
<sequence length="609" mass="65274">MAGKLSGLTRLWATGNQGVSRAGAAILAIRAPIRRAMVLGLFSTSVVVAQVAKPEADSLASLNETETGIPVTDSLTIAKCGSCHAADAKGNLSRISWSRTTPEGWSQAIKRMVRLNGLSITAEESRAIVKYLSGAHGLAPEEAKPVMYMPERRTIDETNIPNETVRTSCAACHGFGQALSWRRSKVEWKLLQNLHVALYSQADAQYRRPSVEPGDQPPPGQTPPAKPRTAGEVGLEYISKTAPLATPEWTAWRPRLRPAKLAGKWLVSATVPGQGRYVGEMTIAAGKDEDSFVTSVALQPVAGGAPIIRQGSGIVYGGYSWRGRSTAGAPKDAGPADAARDTRETMWFSPDQKMATGRWFWGEYHEFGYDVTLTRATGAPTIFSVVPDALKAGTKAVQLRILGDSLPSGLKPSDIDVGAGVTVTQVLSSSPTEVVVAVDVATDATAGRRDVGIAGATMEKALPVYRKVDYLKVTPETSVSRLGGVKFAKGYQQYDAIGFDNGPDAKPYTSDDLAIGPVDVDWSVEEFLAVTYDDDKKFVGTLSQAALFTPSTEGPNPARRFGRNNYGDVWVVATAKAEKDKFGKPLTAKSYLVVTVPAYQRWDQPEVGQ</sequence>
<dbReference type="SUPFAM" id="SSF81296">
    <property type="entry name" value="E set domains"/>
    <property type="match status" value="2"/>
</dbReference>
<dbReference type="Pfam" id="PF14930">
    <property type="entry name" value="Qn_am_d_aII"/>
    <property type="match status" value="1"/>
</dbReference>
<organism evidence="6 7">
    <name type="scientific">Sphingobium algorifonticola</name>
    <dbReference type="NCBI Taxonomy" id="2008318"/>
    <lineage>
        <taxon>Bacteria</taxon>
        <taxon>Pseudomonadati</taxon>
        <taxon>Pseudomonadota</taxon>
        <taxon>Alphaproteobacteria</taxon>
        <taxon>Sphingomonadales</taxon>
        <taxon>Sphingomonadaceae</taxon>
        <taxon>Sphingobium</taxon>
    </lineage>
</organism>
<dbReference type="Gene3D" id="2.40.128.120">
    <property type="entry name" value="Quinohemoprotein amine dehydrogenase alpha subunit, domain 2"/>
    <property type="match status" value="1"/>
</dbReference>
<protein>
    <submittedName>
        <fullName evidence="6">Quinohemoprotein amine dehydrogenase subunit alpha</fullName>
    </submittedName>
</protein>
<reference evidence="6 7" key="1">
    <citation type="submission" date="2019-01" db="EMBL/GenBank/DDBJ databases">
        <authorList>
            <person name="Chen W.-M."/>
        </authorList>
    </citation>
    <scope>NUCLEOTIDE SEQUENCE [LARGE SCALE GENOMIC DNA]</scope>
    <source>
        <strain evidence="6 7">TLA-22</strain>
    </source>
</reference>
<feature type="domain" description="Quinohemoprotein amine dehydrogenase alpha subunit" evidence="5">
    <location>
        <begin position="259"/>
        <end position="376"/>
    </location>
</feature>
<dbReference type="Gene3D" id="2.60.40.10">
    <property type="entry name" value="Immunoglobulins"/>
    <property type="match status" value="2"/>
</dbReference>
<dbReference type="InterPro" id="IPR015183">
    <property type="entry name" value="QH-AmDH_asu_dom_III"/>
</dbReference>
<feature type="domain" description="Quinohemoprotein amine dehydrogenase alpha subunit haem binding" evidence="2">
    <location>
        <begin position="74"/>
        <end position="205"/>
    </location>
</feature>
<evidence type="ECO:0000259" key="2">
    <source>
        <dbReference type="Pfam" id="PF09098"/>
    </source>
</evidence>
<dbReference type="SUPFAM" id="SSF46626">
    <property type="entry name" value="Cytochrome c"/>
    <property type="match status" value="1"/>
</dbReference>
<dbReference type="InterPro" id="IPR015184">
    <property type="entry name" value="QH-AmDH_asu_dom_IV"/>
</dbReference>
<dbReference type="EMBL" id="RZUL01000003">
    <property type="protein sequence ID" value="RVT41213.1"/>
    <property type="molecule type" value="Genomic_DNA"/>
</dbReference>
<dbReference type="Pfam" id="PF09100">
    <property type="entry name" value="Qn_am_d_aIV"/>
    <property type="match status" value="1"/>
</dbReference>
<evidence type="ECO:0000256" key="1">
    <source>
        <dbReference type="SAM" id="MobiDB-lite"/>
    </source>
</evidence>
<feature type="domain" description="Quinohemoprotein amine dehydrogenase alpha subunit" evidence="3">
    <location>
        <begin position="379"/>
        <end position="466"/>
    </location>
</feature>
<dbReference type="InterPro" id="IPR014756">
    <property type="entry name" value="Ig_E-set"/>
</dbReference>
<comment type="caution">
    <text evidence="6">The sequence shown here is derived from an EMBL/GenBank/DDBJ whole genome shotgun (WGS) entry which is preliminary data.</text>
</comment>
<evidence type="ECO:0000313" key="7">
    <source>
        <dbReference type="Proteomes" id="UP000282977"/>
    </source>
</evidence>
<evidence type="ECO:0000313" key="6">
    <source>
        <dbReference type="EMBL" id="RVT41213.1"/>
    </source>
</evidence>
<dbReference type="SUPFAM" id="SSF69298">
    <property type="entry name" value="Quinohemoprotein amine dehydrogenase A chain, domain 3"/>
    <property type="match status" value="1"/>
</dbReference>
<dbReference type="InterPro" id="IPR013783">
    <property type="entry name" value="Ig-like_fold"/>
</dbReference>
<feature type="compositionally biased region" description="Pro residues" evidence="1">
    <location>
        <begin position="215"/>
        <end position="226"/>
    </location>
</feature>
<dbReference type="GO" id="GO:0020037">
    <property type="term" value="F:heme binding"/>
    <property type="evidence" value="ECO:0007669"/>
    <property type="project" value="InterPro"/>
</dbReference>
<dbReference type="GO" id="GO:0009055">
    <property type="term" value="F:electron transfer activity"/>
    <property type="evidence" value="ECO:0007669"/>
    <property type="project" value="InterPro"/>
</dbReference>
<dbReference type="NCBIfam" id="TIGR03908">
    <property type="entry name" value="QH_alpha"/>
    <property type="match status" value="1"/>
</dbReference>
<dbReference type="InterPro" id="IPR015182">
    <property type="entry name" value="QH-AmDH_asu_heme-bd_dom"/>
</dbReference>
<dbReference type="OrthoDB" id="5345472at2"/>
<dbReference type="Gene3D" id="1.10.760.10">
    <property type="entry name" value="Cytochrome c-like domain"/>
    <property type="match status" value="1"/>
</dbReference>
<dbReference type="Pfam" id="PF09099">
    <property type="entry name" value="Qn_am_d_aIII"/>
    <property type="match status" value="1"/>
</dbReference>
<keyword evidence="7" id="KW-1185">Reference proteome</keyword>
<dbReference type="Proteomes" id="UP000282977">
    <property type="component" value="Unassembled WGS sequence"/>
</dbReference>
<dbReference type="InterPro" id="IPR023887">
    <property type="entry name" value="QH-AmDH_asu"/>
</dbReference>
<evidence type="ECO:0000259" key="4">
    <source>
        <dbReference type="Pfam" id="PF09100"/>
    </source>
</evidence>
<evidence type="ECO:0000259" key="3">
    <source>
        <dbReference type="Pfam" id="PF09099"/>
    </source>
</evidence>
<feature type="domain" description="Quinohemoprotein amine dehydrogenase alpha subunit" evidence="4">
    <location>
        <begin position="471"/>
        <end position="607"/>
    </location>
</feature>
<name>A0A437J7Q3_9SPHN</name>
<dbReference type="AlphaFoldDB" id="A0A437J7Q3"/>
<accession>A0A437J7Q3</accession>
<gene>
    <name evidence="6" type="primary">peaA</name>
    <name evidence="6" type="ORF">ENE74_11515</name>
</gene>
<proteinExistence type="predicted"/>
<dbReference type="InterPro" id="IPR009111">
    <property type="entry name" value="QH-AmDH_asu_dom2"/>
</dbReference>
<dbReference type="InterPro" id="IPR036718">
    <property type="entry name" value="H-AmDH_asu_dom2_sf"/>
</dbReference>
<feature type="region of interest" description="Disordered" evidence="1">
    <location>
        <begin position="208"/>
        <end position="230"/>
    </location>
</feature>
<dbReference type="InterPro" id="IPR036909">
    <property type="entry name" value="Cyt_c-like_dom_sf"/>
</dbReference>